<dbReference type="EMBL" id="JAWDGP010001698">
    <property type="protein sequence ID" value="KAK3789084.1"/>
    <property type="molecule type" value="Genomic_DNA"/>
</dbReference>
<protein>
    <submittedName>
        <fullName evidence="1">Uncharacterized protein</fullName>
    </submittedName>
</protein>
<reference evidence="1" key="1">
    <citation type="journal article" date="2023" name="G3 (Bethesda)">
        <title>A reference genome for the long-term kleptoplast-retaining sea slug Elysia crispata morphotype clarki.</title>
        <authorList>
            <person name="Eastman K.E."/>
            <person name="Pendleton A.L."/>
            <person name="Shaikh M.A."/>
            <person name="Suttiyut T."/>
            <person name="Ogas R."/>
            <person name="Tomko P."/>
            <person name="Gavelis G."/>
            <person name="Widhalm J.R."/>
            <person name="Wisecaver J.H."/>
        </authorList>
    </citation>
    <scope>NUCLEOTIDE SEQUENCE</scope>
    <source>
        <strain evidence="1">ECLA1</strain>
    </source>
</reference>
<organism evidence="1 2">
    <name type="scientific">Elysia crispata</name>
    <name type="common">lettuce slug</name>
    <dbReference type="NCBI Taxonomy" id="231223"/>
    <lineage>
        <taxon>Eukaryota</taxon>
        <taxon>Metazoa</taxon>
        <taxon>Spiralia</taxon>
        <taxon>Lophotrochozoa</taxon>
        <taxon>Mollusca</taxon>
        <taxon>Gastropoda</taxon>
        <taxon>Heterobranchia</taxon>
        <taxon>Euthyneura</taxon>
        <taxon>Panpulmonata</taxon>
        <taxon>Sacoglossa</taxon>
        <taxon>Placobranchoidea</taxon>
        <taxon>Plakobranchidae</taxon>
        <taxon>Elysia</taxon>
    </lineage>
</organism>
<accession>A0AAE1AJQ1</accession>
<comment type="caution">
    <text evidence="1">The sequence shown here is derived from an EMBL/GenBank/DDBJ whole genome shotgun (WGS) entry which is preliminary data.</text>
</comment>
<dbReference type="AlphaFoldDB" id="A0AAE1AJQ1"/>
<sequence length="131" mass="14411">MCATIHQLAIILSMKNGLFEATLPLYLGTCEYVNQNHLLALSRCQCYVQLQRILISQQDCQRHANCVNHGNKVLVKSGNIPITAVRNCVNHANKVLVKSGNIPITAVRNCVNHANKVLVKSGNIPITAVRN</sequence>
<evidence type="ECO:0000313" key="2">
    <source>
        <dbReference type="Proteomes" id="UP001283361"/>
    </source>
</evidence>
<proteinExistence type="predicted"/>
<dbReference type="Proteomes" id="UP001283361">
    <property type="component" value="Unassembled WGS sequence"/>
</dbReference>
<name>A0AAE1AJQ1_9GAST</name>
<gene>
    <name evidence="1" type="ORF">RRG08_063798</name>
</gene>
<evidence type="ECO:0000313" key="1">
    <source>
        <dbReference type="EMBL" id="KAK3789084.1"/>
    </source>
</evidence>
<keyword evidence="2" id="KW-1185">Reference proteome</keyword>